<evidence type="ECO:0000256" key="5">
    <source>
        <dbReference type="ARBA" id="ARBA00035381"/>
    </source>
</evidence>
<evidence type="ECO:0000259" key="6">
    <source>
        <dbReference type="Pfam" id="PF01281"/>
    </source>
</evidence>
<name>A0ABM1TML4_LIMPO</name>
<evidence type="ECO:0000256" key="1">
    <source>
        <dbReference type="ARBA" id="ARBA00010605"/>
    </source>
</evidence>
<dbReference type="PANTHER" id="PTHR21368">
    <property type="entry name" value="50S RIBOSOMAL PROTEIN L9"/>
    <property type="match status" value="1"/>
</dbReference>
<gene>
    <name evidence="8" type="primary">LOC106472869</name>
</gene>
<dbReference type="Proteomes" id="UP000694941">
    <property type="component" value="Unplaced"/>
</dbReference>
<evidence type="ECO:0000313" key="7">
    <source>
        <dbReference type="Proteomes" id="UP000694941"/>
    </source>
</evidence>
<dbReference type="RefSeq" id="XP_022257120.1">
    <property type="nucleotide sequence ID" value="XM_022401412.1"/>
</dbReference>
<keyword evidence="2" id="KW-0689">Ribosomal protein</keyword>
<protein>
    <recommendedName>
        <fullName evidence="4">Large ribosomal subunit protein bL9m</fullName>
    </recommendedName>
    <alternativeName>
        <fullName evidence="5">39S ribosomal protein L9, mitochondrial</fullName>
    </alternativeName>
</protein>
<dbReference type="InterPro" id="IPR009027">
    <property type="entry name" value="Ribosomal_bL9/RNase_H1_N"/>
</dbReference>
<dbReference type="SUPFAM" id="SSF55658">
    <property type="entry name" value="L9 N-domain-like"/>
    <property type="match status" value="1"/>
</dbReference>
<dbReference type="Pfam" id="PF01281">
    <property type="entry name" value="Ribosomal_L9_N"/>
    <property type="match status" value="1"/>
</dbReference>
<sequence length="255" mass="29500">MLRTFVNTCMLPSKIRSCPIYQQIRNTFVLNRRYPIIFSKKGGRPKRFKQKHYVYDLVENTECRKQGNIKLILTQFVEGLGDRGEVVSVKPLYGRQQLLLPGLAVYASPENLEFGGKKSEKPTYSSHFASKTIGYLSTRLVSVSMNRENPWTLEPWHIRVAFRKVGIIVPEEAIELPIQPISGPDMDKEDKEFAVFITINKTERVPVRCKIHHWSPNYLERNDVGEYWKPSEPILPEQATLLSEMPRFDKSKDST</sequence>
<keyword evidence="7" id="KW-1185">Reference proteome</keyword>
<evidence type="ECO:0000256" key="3">
    <source>
        <dbReference type="ARBA" id="ARBA00023274"/>
    </source>
</evidence>
<dbReference type="GeneID" id="106472869"/>
<feature type="domain" description="Ribosomal protein L9" evidence="6">
    <location>
        <begin position="69"/>
        <end position="113"/>
    </location>
</feature>
<dbReference type="InterPro" id="IPR020070">
    <property type="entry name" value="Ribosomal_bL9_N"/>
</dbReference>
<reference evidence="8" key="1">
    <citation type="submission" date="2025-08" db="UniProtKB">
        <authorList>
            <consortium name="RefSeq"/>
        </authorList>
    </citation>
    <scope>IDENTIFICATION</scope>
    <source>
        <tissue evidence="8">Muscle</tissue>
    </source>
</reference>
<evidence type="ECO:0000256" key="2">
    <source>
        <dbReference type="ARBA" id="ARBA00022980"/>
    </source>
</evidence>
<dbReference type="InterPro" id="IPR036935">
    <property type="entry name" value="Ribosomal_bL9_N_sf"/>
</dbReference>
<evidence type="ECO:0000256" key="4">
    <source>
        <dbReference type="ARBA" id="ARBA00035194"/>
    </source>
</evidence>
<comment type="similarity">
    <text evidence="1">Belongs to the bacterial ribosomal protein bL9 family.</text>
</comment>
<proteinExistence type="inferred from homology"/>
<evidence type="ECO:0000313" key="8">
    <source>
        <dbReference type="RefSeq" id="XP_022257120.1"/>
    </source>
</evidence>
<dbReference type="Gene3D" id="3.40.5.10">
    <property type="entry name" value="Ribosomal protein L9, N-terminal domain"/>
    <property type="match status" value="1"/>
</dbReference>
<keyword evidence="3" id="KW-0687">Ribonucleoprotein</keyword>
<dbReference type="InterPro" id="IPR000244">
    <property type="entry name" value="Ribosomal_bL9"/>
</dbReference>
<accession>A0ABM1TML4</accession>
<organism evidence="7 8">
    <name type="scientific">Limulus polyphemus</name>
    <name type="common">Atlantic horseshoe crab</name>
    <dbReference type="NCBI Taxonomy" id="6850"/>
    <lineage>
        <taxon>Eukaryota</taxon>
        <taxon>Metazoa</taxon>
        <taxon>Ecdysozoa</taxon>
        <taxon>Arthropoda</taxon>
        <taxon>Chelicerata</taxon>
        <taxon>Merostomata</taxon>
        <taxon>Xiphosura</taxon>
        <taxon>Limulidae</taxon>
        <taxon>Limulus</taxon>
    </lineage>
</organism>